<comment type="caution">
    <text evidence="2">The sequence shown here is derived from an EMBL/GenBank/DDBJ whole genome shotgun (WGS) entry which is preliminary data.</text>
</comment>
<evidence type="ECO:0000256" key="1">
    <source>
        <dbReference type="ARBA" id="ARBA00006479"/>
    </source>
</evidence>
<proteinExistence type="inferred from homology"/>
<dbReference type="Proteomes" id="UP000234778">
    <property type="component" value="Unassembled WGS sequence"/>
</dbReference>
<dbReference type="InterPro" id="IPR000600">
    <property type="entry name" value="ROK"/>
</dbReference>
<accession>A0A2I1KVP4</accession>
<dbReference type="EMBL" id="PKHA01000001">
    <property type="protein sequence ID" value="PKY99689.1"/>
    <property type="molecule type" value="Genomic_DNA"/>
</dbReference>
<dbReference type="NCBIfam" id="NF045942">
    <property type="entry name" value="PolPhglucPhase"/>
    <property type="match status" value="1"/>
</dbReference>
<gene>
    <name evidence="2" type="ORF">CYJ26_02055</name>
</gene>
<dbReference type="GeneID" id="81707729"/>
<dbReference type="InterPro" id="IPR043129">
    <property type="entry name" value="ATPase_NBD"/>
</dbReference>
<reference evidence="2 3" key="1">
    <citation type="submission" date="2017-12" db="EMBL/GenBank/DDBJ databases">
        <title>Phylogenetic diversity of female urinary microbiome.</title>
        <authorList>
            <person name="Thomas-White K."/>
            <person name="Wolfe A.J."/>
        </authorList>
    </citation>
    <scope>NUCLEOTIDE SEQUENCE [LARGE SCALE GENOMIC DNA]</scope>
    <source>
        <strain evidence="2 3">UMB0319</strain>
    </source>
</reference>
<dbReference type="SUPFAM" id="SSF53067">
    <property type="entry name" value="Actin-like ATPase domain"/>
    <property type="match status" value="1"/>
</dbReference>
<dbReference type="PANTHER" id="PTHR18964:SF146">
    <property type="entry name" value="POLYPHOSPHATE GLUCOKINASE"/>
    <property type="match status" value="1"/>
</dbReference>
<dbReference type="AlphaFoldDB" id="A0A2I1KVP4"/>
<dbReference type="PANTHER" id="PTHR18964">
    <property type="entry name" value="ROK (REPRESSOR, ORF, KINASE) FAMILY"/>
    <property type="match status" value="1"/>
</dbReference>
<evidence type="ECO:0000313" key="2">
    <source>
        <dbReference type="EMBL" id="PKY99689.1"/>
    </source>
</evidence>
<evidence type="ECO:0000313" key="3">
    <source>
        <dbReference type="Proteomes" id="UP000234778"/>
    </source>
</evidence>
<organism evidence="2 3">
    <name type="scientific">Actinomyces urogenitalis</name>
    <dbReference type="NCBI Taxonomy" id="103621"/>
    <lineage>
        <taxon>Bacteria</taxon>
        <taxon>Bacillati</taxon>
        <taxon>Actinomycetota</taxon>
        <taxon>Actinomycetes</taxon>
        <taxon>Actinomycetales</taxon>
        <taxon>Actinomycetaceae</taxon>
        <taxon>Actinomyces</taxon>
    </lineage>
</organism>
<sequence length="249" mass="26055">MRQVGCGIDIGGSGVKGALVDLGTGEFIGERVRIPTPMPATPEAVAGVCREIIDALEVEPGTPVGVSFPAPIIHGTVPFMANLDQSWVGVNVDVLMTKTLDRPCHTLNDADAAGLAEVAFGAAKGVSGTVIVTTLGTGIGSAVIVDGTLVPNVELGHLEIDGHDAEKRASSAQKELQDLSWKKWAKRLQRYYSHVEMLFSPDLFVVGGGISKKHEKFLPLLDLRTPIVPAALLNTAGIVGAAYAASRLS</sequence>
<dbReference type="Gene3D" id="3.30.420.40">
    <property type="match status" value="2"/>
</dbReference>
<comment type="similarity">
    <text evidence="1">Belongs to the ROK (NagC/XylR) family.</text>
</comment>
<dbReference type="RefSeq" id="WP_006549494.1">
    <property type="nucleotide sequence ID" value="NZ_CP136961.1"/>
</dbReference>
<dbReference type="CDD" id="cd24058">
    <property type="entry name" value="ASKHA_NBD_ROK_PPGK"/>
    <property type="match status" value="1"/>
</dbReference>
<dbReference type="Pfam" id="PF00480">
    <property type="entry name" value="ROK"/>
    <property type="match status" value="1"/>
</dbReference>
<protein>
    <submittedName>
        <fullName evidence="2">ROK family protein</fullName>
    </submittedName>
</protein>
<name>A0A2I1KVP4_9ACTO</name>